<feature type="domain" description="Adaptor protein ClpS core" evidence="2">
    <location>
        <begin position="76"/>
        <end position="140"/>
    </location>
</feature>
<sequence length="156" mass="17365">MFSTIKLIIIAAISLSASAFVSQGARPAWRSIPMHHVEVQTSTTTTLHMAVAAPAPVKKDQKQAVDENDTDEQDAKDRGWLVRLYNDPMNKREFVARCLTEICSLDDGEAYNVMMKAHQVGIAVIGNYHQEMAELYKMRLSGEGLLIDMVPADDEE</sequence>
<dbReference type="PANTHER" id="PTHR33473">
    <property type="entry name" value="ATP-DEPENDENT CLP PROTEASE ADAPTER PROTEIN CLPS1, CHLOROPLASTIC"/>
    <property type="match status" value="1"/>
</dbReference>
<dbReference type="PANTHER" id="PTHR33473:SF17">
    <property type="entry name" value="ATP-DEPENDENT CLP PROTEASE ADAPTER PROTEIN CLPS1, CHLOROPLASTIC"/>
    <property type="match status" value="1"/>
</dbReference>
<evidence type="ECO:0000259" key="2">
    <source>
        <dbReference type="Pfam" id="PF02617"/>
    </source>
</evidence>
<keyword evidence="4" id="KW-1185">Reference proteome</keyword>
<protein>
    <recommendedName>
        <fullName evidence="2">Adaptor protein ClpS core domain-containing protein</fullName>
    </recommendedName>
</protein>
<reference evidence="3" key="1">
    <citation type="submission" date="2023-06" db="EMBL/GenBank/DDBJ databases">
        <title>Survivors Of The Sea: Transcriptome response of Skeletonema marinoi to long-term dormancy.</title>
        <authorList>
            <person name="Pinder M.I.M."/>
            <person name="Kourtchenko O."/>
            <person name="Robertson E.K."/>
            <person name="Larsson T."/>
            <person name="Maumus F."/>
            <person name="Osuna-Cruz C.M."/>
            <person name="Vancaester E."/>
            <person name="Stenow R."/>
            <person name="Vandepoele K."/>
            <person name="Ploug H."/>
            <person name="Bruchert V."/>
            <person name="Godhe A."/>
            <person name="Topel M."/>
        </authorList>
    </citation>
    <scope>NUCLEOTIDE SEQUENCE</scope>
    <source>
        <strain evidence="3">R05AC</strain>
    </source>
</reference>
<dbReference type="InterPro" id="IPR022935">
    <property type="entry name" value="ClpS"/>
</dbReference>
<name>A0AAD8YN53_9STRA</name>
<evidence type="ECO:0000313" key="3">
    <source>
        <dbReference type="EMBL" id="KAK1749117.1"/>
    </source>
</evidence>
<evidence type="ECO:0000256" key="1">
    <source>
        <dbReference type="SAM" id="SignalP"/>
    </source>
</evidence>
<dbReference type="Proteomes" id="UP001224775">
    <property type="component" value="Unassembled WGS sequence"/>
</dbReference>
<feature type="signal peptide" evidence="1">
    <location>
        <begin position="1"/>
        <end position="19"/>
    </location>
</feature>
<comment type="caution">
    <text evidence="3">The sequence shown here is derived from an EMBL/GenBank/DDBJ whole genome shotgun (WGS) entry which is preliminary data.</text>
</comment>
<proteinExistence type="predicted"/>
<organism evidence="3 4">
    <name type="scientific">Skeletonema marinoi</name>
    <dbReference type="NCBI Taxonomy" id="267567"/>
    <lineage>
        <taxon>Eukaryota</taxon>
        <taxon>Sar</taxon>
        <taxon>Stramenopiles</taxon>
        <taxon>Ochrophyta</taxon>
        <taxon>Bacillariophyta</taxon>
        <taxon>Coscinodiscophyceae</taxon>
        <taxon>Thalassiosirophycidae</taxon>
        <taxon>Thalassiosirales</taxon>
        <taxon>Skeletonemataceae</taxon>
        <taxon>Skeletonema</taxon>
        <taxon>Skeletonema marinoi-dohrnii complex</taxon>
    </lineage>
</organism>
<accession>A0AAD8YN53</accession>
<feature type="chain" id="PRO_5042179788" description="Adaptor protein ClpS core domain-containing protein" evidence="1">
    <location>
        <begin position="20"/>
        <end position="156"/>
    </location>
</feature>
<dbReference type="InterPro" id="IPR014719">
    <property type="entry name" value="Ribosomal_bL12_C/ClpS-like"/>
</dbReference>
<dbReference type="EMBL" id="JATAAI010000001">
    <property type="protein sequence ID" value="KAK1749117.1"/>
    <property type="molecule type" value="Genomic_DNA"/>
</dbReference>
<dbReference type="Pfam" id="PF02617">
    <property type="entry name" value="ClpS"/>
    <property type="match status" value="1"/>
</dbReference>
<dbReference type="GO" id="GO:0030163">
    <property type="term" value="P:protein catabolic process"/>
    <property type="evidence" value="ECO:0007669"/>
    <property type="project" value="InterPro"/>
</dbReference>
<dbReference type="AlphaFoldDB" id="A0AAD8YN53"/>
<dbReference type="GO" id="GO:0006508">
    <property type="term" value="P:proteolysis"/>
    <property type="evidence" value="ECO:0007669"/>
    <property type="project" value="InterPro"/>
</dbReference>
<keyword evidence="1" id="KW-0732">Signal</keyword>
<dbReference type="Gene3D" id="3.30.1390.10">
    <property type="match status" value="1"/>
</dbReference>
<gene>
    <name evidence="3" type="ORF">QTG54_001056</name>
</gene>
<dbReference type="InterPro" id="IPR003769">
    <property type="entry name" value="ClpS_core"/>
</dbReference>
<evidence type="ECO:0000313" key="4">
    <source>
        <dbReference type="Proteomes" id="UP001224775"/>
    </source>
</evidence>
<dbReference type="SUPFAM" id="SSF54736">
    <property type="entry name" value="ClpS-like"/>
    <property type="match status" value="1"/>
</dbReference>